<gene>
    <name evidence="1" type="ORF">JFL43_20550</name>
</gene>
<dbReference type="RefSeq" id="WP_200750477.1">
    <property type="nucleotide sequence ID" value="NZ_JAEOAH010000053.1"/>
</dbReference>
<name>A0ABS1HD53_9BACL</name>
<evidence type="ECO:0000313" key="2">
    <source>
        <dbReference type="Proteomes" id="UP000618943"/>
    </source>
</evidence>
<keyword evidence="2" id="KW-1185">Reference proteome</keyword>
<sequence length="125" mass="14385">MNYKSSKVKGHPILLNHQQFIYFDSEQELKTSVDSWPALQRFSRGEFLSSNARKLFSIMRDIALEEGINTISRNSISKKSQGIAKKSAHLTELLNFLYNKGYLSFQRGGVYGHKKFITLNPCFFT</sequence>
<dbReference type="EMBL" id="JAEOAH010000053">
    <property type="protein sequence ID" value="MBK3497174.1"/>
    <property type="molecule type" value="Genomic_DNA"/>
</dbReference>
<accession>A0ABS1HD53</accession>
<proteinExistence type="predicted"/>
<comment type="caution">
    <text evidence="1">The sequence shown here is derived from an EMBL/GenBank/DDBJ whole genome shotgun (WGS) entry which is preliminary data.</text>
</comment>
<protein>
    <submittedName>
        <fullName evidence="1">Uncharacterized protein</fullName>
    </submittedName>
</protein>
<dbReference type="Proteomes" id="UP000618943">
    <property type="component" value="Unassembled WGS sequence"/>
</dbReference>
<evidence type="ECO:0000313" key="1">
    <source>
        <dbReference type="EMBL" id="MBK3497174.1"/>
    </source>
</evidence>
<reference evidence="1 2" key="1">
    <citation type="submission" date="2020-12" db="EMBL/GenBank/DDBJ databases">
        <title>YIM B01967 draft genome.</title>
        <authorList>
            <person name="Yan X."/>
        </authorList>
    </citation>
    <scope>NUCLEOTIDE SEQUENCE [LARGE SCALE GENOMIC DNA]</scope>
    <source>
        <strain evidence="1 2">YIM B01967</strain>
    </source>
</reference>
<organism evidence="1 2">
    <name type="scientific">Viridibacillus soli</name>
    <dbReference type="NCBI Taxonomy" id="2798301"/>
    <lineage>
        <taxon>Bacteria</taxon>
        <taxon>Bacillati</taxon>
        <taxon>Bacillota</taxon>
        <taxon>Bacilli</taxon>
        <taxon>Bacillales</taxon>
        <taxon>Caryophanaceae</taxon>
        <taxon>Viridibacillus</taxon>
    </lineage>
</organism>